<dbReference type="SUPFAM" id="SSF51735">
    <property type="entry name" value="NAD(P)-binding Rossmann-fold domains"/>
    <property type="match status" value="1"/>
</dbReference>
<evidence type="ECO:0000256" key="1">
    <source>
        <dbReference type="ARBA" id="ARBA00023002"/>
    </source>
</evidence>
<evidence type="ECO:0000313" key="7">
    <source>
        <dbReference type="Proteomes" id="UP001595711"/>
    </source>
</evidence>
<proteinExistence type="inferred from homology"/>
<name>A0ABV7VPV0_9PROT</name>
<dbReference type="InterPro" id="IPR036291">
    <property type="entry name" value="NAD(P)-bd_dom_sf"/>
</dbReference>
<dbReference type="InterPro" id="IPR006139">
    <property type="entry name" value="D-isomer_2_OHA_DH_cat_dom"/>
</dbReference>
<evidence type="ECO:0000313" key="6">
    <source>
        <dbReference type="EMBL" id="MFC3678148.1"/>
    </source>
</evidence>
<reference evidence="7" key="1">
    <citation type="journal article" date="2019" name="Int. J. Syst. Evol. Microbiol.">
        <title>The Global Catalogue of Microorganisms (GCM) 10K type strain sequencing project: providing services to taxonomists for standard genome sequencing and annotation.</title>
        <authorList>
            <consortium name="The Broad Institute Genomics Platform"/>
            <consortium name="The Broad Institute Genome Sequencing Center for Infectious Disease"/>
            <person name="Wu L."/>
            <person name="Ma J."/>
        </authorList>
    </citation>
    <scope>NUCLEOTIDE SEQUENCE [LARGE SCALE GENOMIC DNA]</scope>
    <source>
        <strain evidence="7">KCTC 42182</strain>
    </source>
</reference>
<evidence type="ECO:0000259" key="4">
    <source>
        <dbReference type="Pfam" id="PF00389"/>
    </source>
</evidence>
<dbReference type="InterPro" id="IPR029752">
    <property type="entry name" value="D-isomer_DH_CS1"/>
</dbReference>
<keyword evidence="7" id="KW-1185">Reference proteome</keyword>
<dbReference type="Pfam" id="PF02826">
    <property type="entry name" value="2-Hacid_dh_C"/>
    <property type="match status" value="1"/>
</dbReference>
<dbReference type="Proteomes" id="UP001595711">
    <property type="component" value="Unassembled WGS sequence"/>
</dbReference>
<comment type="similarity">
    <text evidence="3">Belongs to the D-isomer specific 2-hydroxyacid dehydrogenase family.</text>
</comment>
<dbReference type="RefSeq" id="WP_379729750.1">
    <property type="nucleotide sequence ID" value="NZ_JBHRYJ010000007.1"/>
</dbReference>
<organism evidence="6 7">
    <name type="scientific">Ferrovibrio xuzhouensis</name>
    <dbReference type="NCBI Taxonomy" id="1576914"/>
    <lineage>
        <taxon>Bacteria</taxon>
        <taxon>Pseudomonadati</taxon>
        <taxon>Pseudomonadota</taxon>
        <taxon>Alphaproteobacteria</taxon>
        <taxon>Rhodospirillales</taxon>
        <taxon>Rhodospirillaceae</taxon>
        <taxon>Ferrovibrio</taxon>
    </lineage>
</organism>
<dbReference type="InterPro" id="IPR050223">
    <property type="entry name" value="D-isomer_2-hydroxyacid_DH"/>
</dbReference>
<dbReference type="EMBL" id="JBHRYJ010000007">
    <property type="protein sequence ID" value="MFC3678148.1"/>
    <property type="molecule type" value="Genomic_DNA"/>
</dbReference>
<gene>
    <name evidence="6" type="ORF">ACFOOQ_21540</name>
</gene>
<feature type="domain" description="D-isomer specific 2-hydroxyacid dehydrogenase catalytic" evidence="4">
    <location>
        <begin position="37"/>
        <end position="311"/>
    </location>
</feature>
<dbReference type="Pfam" id="PF00389">
    <property type="entry name" value="2-Hacid_dh"/>
    <property type="match status" value="1"/>
</dbReference>
<dbReference type="InterPro" id="IPR006140">
    <property type="entry name" value="D-isomer_DH_NAD-bd"/>
</dbReference>
<sequence>MPADILLLMVNLPPAFRERLSARFEILGPFPRHPSEALSPEQAGRVTAVVTFGSQVSDATLFDALPNLKLLCCWGTGFERVDLAAAKARGITATHNPGANATAVADHAMALMLASIRRVVPTDRYIRTGQWQGNAVTRLPVVRGLTGRRVGIYGLGAIGEKVAKRAAAFEMEIGYCNRRKRDDVAYAYFPTLLELATWADVLVVGPRADAVTHHSVNATIFRALGPDGHVINIARGSIIDEAALIEALQNNVIAGAGLDVFEHEPQVPEALRQLENAVLTPHTGAGTQEAREAMLEMTVANIEGFFDTGKALAPIPE</sequence>
<dbReference type="PANTHER" id="PTHR10996:SF178">
    <property type="entry name" value="2-HYDROXYACID DEHYDROGENASE YGL185C-RELATED"/>
    <property type="match status" value="1"/>
</dbReference>
<accession>A0ABV7VPV0</accession>
<keyword evidence="1 3" id="KW-0560">Oxidoreductase</keyword>
<dbReference type="PANTHER" id="PTHR10996">
    <property type="entry name" value="2-HYDROXYACID DEHYDROGENASE-RELATED"/>
    <property type="match status" value="1"/>
</dbReference>
<dbReference type="CDD" id="cd12156">
    <property type="entry name" value="HPPR"/>
    <property type="match status" value="1"/>
</dbReference>
<evidence type="ECO:0000259" key="5">
    <source>
        <dbReference type="Pfam" id="PF02826"/>
    </source>
</evidence>
<comment type="caution">
    <text evidence="6">The sequence shown here is derived from an EMBL/GenBank/DDBJ whole genome shotgun (WGS) entry which is preliminary data.</text>
</comment>
<evidence type="ECO:0000256" key="2">
    <source>
        <dbReference type="ARBA" id="ARBA00023027"/>
    </source>
</evidence>
<dbReference type="PROSITE" id="PS00065">
    <property type="entry name" value="D_2_HYDROXYACID_DH_1"/>
    <property type="match status" value="1"/>
</dbReference>
<dbReference type="Gene3D" id="3.40.50.720">
    <property type="entry name" value="NAD(P)-binding Rossmann-like Domain"/>
    <property type="match status" value="2"/>
</dbReference>
<feature type="domain" description="D-isomer specific 2-hydroxyacid dehydrogenase NAD-binding" evidence="5">
    <location>
        <begin position="109"/>
        <end position="284"/>
    </location>
</feature>
<keyword evidence="2" id="KW-0520">NAD</keyword>
<protein>
    <submittedName>
        <fullName evidence="6">2-hydroxyacid dehydrogenase</fullName>
    </submittedName>
</protein>
<dbReference type="SUPFAM" id="SSF52283">
    <property type="entry name" value="Formate/glycerate dehydrogenase catalytic domain-like"/>
    <property type="match status" value="1"/>
</dbReference>
<evidence type="ECO:0000256" key="3">
    <source>
        <dbReference type="RuleBase" id="RU003719"/>
    </source>
</evidence>